<evidence type="ECO:0000313" key="4">
    <source>
        <dbReference type="Proteomes" id="UP001165079"/>
    </source>
</evidence>
<gene>
    <name evidence="3" type="ORF">Afil01_43440</name>
</gene>
<dbReference type="Proteomes" id="UP001165079">
    <property type="component" value="Unassembled WGS sequence"/>
</dbReference>
<comment type="caution">
    <text evidence="3">The sequence shown here is derived from an EMBL/GenBank/DDBJ whole genome shotgun (WGS) entry which is preliminary data.</text>
</comment>
<feature type="chain" id="PRO_5040806304" description="Endo-beta-1,6-galactanase-like domain-containing protein" evidence="1">
    <location>
        <begin position="36"/>
        <end position="495"/>
    </location>
</feature>
<sequence>MPYGPLMDRRQLLRTALAVTAGAAGAAALPSTASAATSTIDPSRDFGAWQGWGTSLCWWANTFGDNDTVADLFFSRKTVPYGGTNLPGLGLNIVRYNAGGSNWDPAGGETMKVSPNIPRFKQIQGYWRDWNSADPASASWNWYADAPQRNMMWKARDRGADTFELFSNSPMWWMLYNHNPSGPDVKATENLQNWNYRQHAVYLATIARYAHDHWGVDFTSVEPFNEPSGDWWTSQGTQEGCYAAPGVQRQVIDHLRAELNARDLWWMNVAAPDDVTFDAATWTWGQYPSATRGNVGRINVHGYQYGNGRRDLLYNAAQASGKPIWMSEYGEGDATGMSLASNLNLDFRWLHPRAWVYWQVLDWSGWGLIQCDGSTGWLGPVNTKYHVLAQYTRHIRPGMRIIDSGDGNTVAAHDQNTGKLVVVVTNYGTGQYLDVELGKFGVRPGEGALVRRWATVTGGAERYGYHEDTYIRGSRFWSWFEPNTVQTFEIDGVRK</sequence>
<reference evidence="3" key="1">
    <citation type="submission" date="2023-03" db="EMBL/GenBank/DDBJ databases">
        <title>Actinorhabdospora filicis NBRC 111898.</title>
        <authorList>
            <person name="Ichikawa N."/>
            <person name="Sato H."/>
            <person name="Tonouchi N."/>
        </authorList>
    </citation>
    <scope>NUCLEOTIDE SEQUENCE</scope>
    <source>
        <strain evidence="3">NBRC 111898</strain>
    </source>
</reference>
<name>A0A9W6W4Q8_9ACTN</name>
<dbReference type="PANTHER" id="PTHR42767">
    <property type="entry name" value="ENDO-BETA-1,6-GALACTANASE"/>
    <property type="match status" value="1"/>
</dbReference>
<keyword evidence="1" id="KW-0732">Signal</keyword>
<dbReference type="InterPro" id="IPR039743">
    <property type="entry name" value="6GAL/EXGAL"/>
</dbReference>
<protein>
    <recommendedName>
        <fullName evidence="2">Endo-beta-1,6-galactanase-like domain-containing protein</fullName>
    </recommendedName>
</protein>
<dbReference type="PANTHER" id="PTHR42767:SF1">
    <property type="entry name" value="ENDO-BETA-1,6-GALACTANASE-LIKE DOMAIN-CONTAINING PROTEIN"/>
    <property type="match status" value="1"/>
</dbReference>
<accession>A0A9W6W4Q8</accession>
<dbReference type="PROSITE" id="PS51318">
    <property type="entry name" value="TAT"/>
    <property type="match status" value="1"/>
</dbReference>
<proteinExistence type="predicted"/>
<dbReference type="Gene3D" id="3.20.20.80">
    <property type="entry name" value="Glycosidases"/>
    <property type="match status" value="1"/>
</dbReference>
<dbReference type="GO" id="GO:0004553">
    <property type="term" value="F:hydrolase activity, hydrolyzing O-glycosyl compounds"/>
    <property type="evidence" value="ECO:0007669"/>
    <property type="project" value="InterPro"/>
</dbReference>
<dbReference type="InterPro" id="IPR006311">
    <property type="entry name" value="TAT_signal"/>
</dbReference>
<evidence type="ECO:0000259" key="2">
    <source>
        <dbReference type="Pfam" id="PF14587"/>
    </source>
</evidence>
<dbReference type="Pfam" id="PF14587">
    <property type="entry name" value="Glyco_hydr_30_2"/>
    <property type="match status" value="1"/>
</dbReference>
<dbReference type="InterPro" id="IPR017853">
    <property type="entry name" value="GH"/>
</dbReference>
<feature type="domain" description="Endo-beta-1,6-galactanase-like" evidence="2">
    <location>
        <begin position="43"/>
        <end position="261"/>
    </location>
</feature>
<dbReference type="AlphaFoldDB" id="A0A9W6W4Q8"/>
<keyword evidence="4" id="KW-1185">Reference proteome</keyword>
<dbReference type="EMBL" id="BSTX01000003">
    <property type="protein sequence ID" value="GLZ79537.1"/>
    <property type="molecule type" value="Genomic_DNA"/>
</dbReference>
<feature type="signal peptide" evidence="1">
    <location>
        <begin position="1"/>
        <end position="35"/>
    </location>
</feature>
<evidence type="ECO:0000256" key="1">
    <source>
        <dbReference type="SAM" id="SignalP"/>
    </source>
</evidence>
<dbReference type="SUPFAM" id="SSF51445">
    <property type="entry name" value="(Trans)glycosidases"/>
    <property type="match status" value="1"/>
</dbReference>
<organism evidence="3 4">
    <name type="scientific">Actinorhabdospora filicis</name>
    <dbReference type="NCBI Taxonomy" id="1785913"/>
    <lineage>
        <taxon>Bacteria</taxon>
        <taxon>Bacillati</taxon>
        <taxon>Actinomycetota</taxon>
        <taxon>Actinomycetes</taxon>
        <taxon>Micromonosporales</taxon>
        <taxon>Micromonosporaceae</taxon>
        <taxon>Actinorhabdospora</taxon>
    </lineage>
</organism>
<evidence type="ECO:0000313" key="3">
    <source>
        <dbReference type="EMBL" id="GLZ79537.1"/>
    </source>
</evidence>
<dbReference type="InterPro" id="IPR039514">
    <property type="entry name" value="6GAL-like"/>
</dbReference>